<evidence type="ECO:0000313" key="5">
    <source>
        <dbReference type="Proteomes" id="UP000281028"/>
    </source>
</evidence>
<comment type="similarity">
    <text evidence="1 3">Belongs to the pseudouridine synthase RsuA family.</text>
</comment>
<evidence type="ECO:0000256" key="2">
    <source>
        <dbReference type="ARBA" id="ARBA00023235"/>
    </source>
</evidence>
<dbReference type="EMBL" id="RIAR02000001">
    <property type="protein sequence ID" value="NSL86332.1"/>
    <property type="molecule type" value="Genomic_DNA"/>
</dbReference>
<keyword evidence="2 3" id="KW-0413">Isomerase</keyword>
<dbReference type="InterPro" id="IPR020094">
    <property type="entry name" value="TruA/RsuA/RluB/E/F_N"/>
</dbReference>
<dbReference type="Gene3D" id="3.30.70.1560">
    <property type="entry name" value="Alpha-L RNA-binding motif"/>
    <property type="match status" value="1"/>
</dbReference>
<dbReference type="SUPFAM" id="SSF55120">
    <property type="entry name" value="Pseudouridine synthase"/>
    <property type="match status" value="1"/>
</dbReference>
<dbReference type="OrthoDB" id="1012272at2"/>
<dbReference type="PANTHER" id="PTHR47683:SF2">
    <property type="entry name" value="RNA-BINDING S4 DOMAIN-CONTAINING PROTEIN"/>
    <property type="match status" value="1"/>
</dbReference>
<dbReference type="Pfam" id="PF00849">
    <property type="entry name" value="PseudoU_synth_2"/>
    <property type="match status" value="1"/>
</dbReference>
<dbReference type="EC" id="5.4.99.-" evidence="3"/>
<dbReference type="Proteomes" id="UP000281028">
    <property type="component" value="Unassembled WGS sequence"/>
</dbReference>
<dbReference type="PROSITE" id="PS01149">
    <property type="entry name" value="PSI_RSU"/>
    <property type="match status" value="1"/>
</dbReference>
<dbReference type="InterPro" id="IPR018496">
    <property type="entry name" value="PsdUridine_synth_RsuA/RluB_CS"/>
</dbReference>
<dbReference type="InterPro" id="IPR050343">
    <property type="entry name" value="RsuA_PseudoU_synthase"/>
</dbReference>
<dbReference type="GO" id="GO:0009982">
    <property type="term" value="F:pseudouridine synthase activity"/>
    <property type="evidence" value="ECO:0007669"/>
    <property type="project" value="InterPro"/>
</dbReference>
<evidence type="ECO:0000313" key="4">
    <source>
        <dbReference type="EMBL" id="NSL86332.1"/>
    </source>
</evidence>
<dbReference type="RefSeq" id="WP_127035869.1">
    <property type="nucleotide sequence ID" value="NZ_JAABOK010000020.1"/>
</dbReference>
<evidence type="ECO:0000256" key="1">
    <source>
        <dbReference type="ARBA" id="ARBA00008348"/>
    </source>
</evidence>
<dbReference type="NCBIfam" id="TIGR00093">
    <property type="entry name" value="pseudouridine synthase"/>
    <property type="match status" value="1"/>
</dbReference>
<dbReference type="GO" id="GO:0001522">
    <property type="term" value="P:pseudouridine synthesis"/>
    <property type="evidence" value="ECO:0007669"/>
    <property type="project" value="InterPro"/>
</dbReference>
<comment type="caution">
    <text evidence="4">The sequence shown here is derived from an EMBL/GenBank/DDBJ whole genome shotgun (WGS) entry which is preliminary data.</text>
</comment>
<keyword evidence="5" id="KW-1185">Reference proteome</keyword>
<dbReference type="GO" id="GO:0140098">
    <property type="term" value="F:catalytic activity, acting on RNA"/>
    <property type="evidence" value="ECO:0007669"/>
    <property type="project" value="UniProtKB-ARBA"/>
</dbReference>
<sequence>MEAHRYFVIYKPFDMVSQFVSPDKVNLLCDLDYPFPEGTHAVGRLDNHSEGLLLLTTNKKVTRLLFQSEVPHRRTYLVKVKGAMSGETLQRLRHGVPIRIDGGEEYVTTPCHIEITQKPVTIAERSFELPANAPHTWLLITLTEGKYHQVRKMVGAVKHRCQRLIRVSIEDMTLGNLQPGEVREVPEQEFFELLKITGY</sequence>
<dbReference type="GO" id="GO:0003723">
    <property type="term" value="F:RNA binding"/>
    <property type="evidence" value="ECO:0007669"/>
    <property type="project" value="InterPro"/>
</dbReference>
<dbReference type="InterPro" id="IPR042092">
    <property type="entry name" value="PsdUridine_s_RsuA/RluB/E/F_cat"/>
</dbReference>
<name>A0A3S1DS08_9BACT</name>
<proteinExistence type="inferred from homology"/>
<protein>
    <recommendedName>
        <fullName evidence="3">Pseudouridine synthase</fullName>
        <ecNumber evidence="3">5.4.99.-</ecNumber>
    </recommendedName>
</protein>
<dbReference type="InterPro" id="IPR000748">
    <property type="entry name" value="PsdUridine_synth_RsuA/RluB/E/F"/>
</dbReference>
<dbReference type="InterPro" id="IPR006145">
    <property type="entry name" value="PsdUridine_synth_RsuA/RluA"/>
</dbReference>
<organism evidence="4 5">
    <name type="scientific">Chitinophaga solisilvae</name>
    <dbReference type="NCBI Taxonomy" id="1233460"/>
    <lineage>
        <taxon>Bacteria</taxon>
        <taxon>Pseudomonadati</taxon>
        <taxon>Bacteroidota</taxon>
        <taxon>Chitinophagia</taxon>
        <taxon>Chitinophagales</taxon>
        <taxon>Chitinophagaceae</taxon>
        <taxon>Chitinophaga</taxon>
    </lineage>
</organism>
<dbReference type="GO" id="GO:0006364">
    <property type="term" value="P:rRNA processing"/>
    <property type="evidence" value="ECO:0007669"/>
    <property type="project" value="UniProtKB-ARBA"/>
</dbReference>
<dbReference type="Gene3D" id="3.30.70.580">
    <property type="entry name" value="Pseudouridine synthase I, catalytic domain, N-terminal subdomain"/>
    <property type="match status" value="1"/>
</dbReference>
<evidence type="ECO:0000256" key="3">
    <source>
        <dbReference type="RuleBase" id="RU003887"/>
    </source>
</evidence>
<dbReference type="AlphaFoldDB" id="A0A3S1DS08"/>
<dbReference type="InterPro" id="IPR020103">
    <property type="entry name" value="PsdUridine_synth_cat_dom_sf"/>
</dbReference>
<gene>
    <name evidence="4" type="ORF">ECE50_005805</name>
</gene>
<reference evidence="4" key="1">
    <citation type="submission" date="2020-05" db="EMBL/GenBank/DDBJ databases">
        <title>Chitinophaga laudate sp. nov., isolated from a tropical peat swamp.</title>
        <authorList>
            <person name="Goh C.B.S."/>
            <person name="Lee M.S."/>
            <person name="Parimannan S."/>
            <person name="Pasbakhsh P."/>
            <person name="Yule C.M."/>
            <person name="Rajandas H."/>
            <person name="Loke S."/>
            <person name="Croft L."/>
            <person name="Tan J.B.L."/>
        </authorList>
    </citation>
    <scope>NUCLEOTIDE SEQUENCE</scope>
    <source>
        <strain evidence="4">Mgbs1</strain>
    </source>
</reference>
<accession>A0A3S1DS08</accession>
<dbReference type="PANTHER" id="PTHR47683">
    <property type="entry name" value="PSEUDOURIDINE SYNTHASE FAMILY PROTEIN-RELATED"/>
    <property type="match status" value="1"/>
</dbReference>